<name>A0A564Z7C5_HYMDI</name>
<dbReference type="SUPFAM" id="SSF56112">
    <property type="entry name" value="Protein kinase-like (PK-like)"/>
    <property type="match status" value="1"/>
</dbReference>
<dbReference type="PANTHER" id="PTHR24346:SF30">
    <property type="entry name" value="MATERNAL EMBRYONIC LEUCINE ZIPPER KINASE"/>
    <property type="match status" value="1"/>
</dbReference>
<evidence type="ECO:0000313" key="5">
    <source>
        <dbReference type="Proteomes" id="UP000321570"/>
    </source>
</evidence>
<dbReference type="Pfam" id="PF00069">
    <property type="entry name" value="Pkinase"/>
    <property type="match status" value="1"/>
</dbReference>
<reference evidence="4 5" key="1">
    <citation type="submission" date="2019-07" db="EMBL/GenBank/DDBJ databases">
        <authorList>
            <person name="Jastrzebski P J."/>
            <person name="Paukszto L."/>
            <person name="Jastrzebski P J."/>
        </authorList>
    </citation>
    <scope>NUCLEOTIDE SEQUENCE [LARGE SCALE GENOMIC DNA]</scope>
    <source>
        <strain evidence="4 5">WMS-il1</strain>
    </source>
</reference>
<feature type="non-terminal residue" evidence="4">
    <location>
        <position position="164"/>
    </location>
</feature>
<keyword evidence="5" id="KW-1185">Reference proteome</keyword>
<protein>
    <recommendedName>
        <fullName evidence="3">Protein kinase domain-containing protein</fullName>
    </recommendedName>
</protein>
<dbReference type="PANTHER" id="PTHR24346">
    <property type="entry name" value="MAP/MICROTUBULE AFFINITY-REGULATING KINASE"/>
    <property type="match status" value="1"/>
</dbReference>
<dbReference type="GO" id="GO:0005524">
    <property type="term" value="F:ATP binding"/>
    <property type="evidence" value="ECO:0007669"/>
    <property type="project" value="UniProtKB-KW"/>
</dbReference>
<gene>
    <name evidence="4" type="ORF">WMSIL1_LOCUS13250</name>
</gene>
<evidence type="ECO:0000259" key="3">
    <source>
        <dbReference type="PROSITE" id="PS50011"/>
    </source>
</evidence>
<dbReference type="InterPro" id="IPR011009">
    <property type="entry name" value="Kinase-like_dom_sf"/>
</dbReference>
<sequence length="164" mass="18988">MEDFERGQELFREATILARLSHPNIIHIYHLIKHVDVRILVTEWIDGLPLDNFIRLFFHRALPESIARLYCRQMVSAIIAMQMKRILLREIPVNSLIVTKDFRNIKLTDFSSALILPIRKEVTSASCSPEFTAPELIEENLDIVRPEAVSWSLGVVLFYMLVGE</sequence>
<proteinExistence type="predicted"/>
<keyword evidence="2" id="KW-0067">ATP-binding</keyword>
<evidence type="ECO:0000313" key="4">
    <source>
        <dbReference type="EMBL" id="VUZ55405.1"/>
    </source>
</evidence>
<organism evidence="4 5">
    <name type="scientific">Hymenolepis diminuta</name>
    <name type="common">Rat tapeworm</name>
    <dbReference type="NCBI Taxonomy" id="6216"/>
    <lineage>
        <taxon>Eukaryota</taxon>
        <taxon>Metazoa</taxon>
        <taxon>Spiralia</taxon>
        <taxon>Lophotrochozoa</taxon>
        <taxon>Platyhelminthes</taxon>
        <taxon>Cestoda</taxon>
        <taxon>Eucestoda</taxon>
        <taxon>Cyclophyllidea</taxon>
        <taxon>Hymenolepididae</taxon>
        <taxon>Hymenolepis</taxon>
    </lineage>
</organism>
<dbReference type="InterPro" id="IPR000719">
    <property type="entry name" value="Prot_kinase_dom"/>
</dbReference>
<dbReference type="SMART" id="SM00220">
    <property type="entry name" value="S_TKc"/>
    <property type="match status" value="1"/>
</dbReference>
<dbReference type="EMBL" id="CABIJS010000692">
    <property type="protein sequence ID" value="VUZ55405.1"/>
    <property type="molecule type" value="Genomic_DNA"/>
</dbReference>
<dbReference type="Proteomes" id="UP000321570">
    <property type="component" value="Unassembled WGS sequence"/>
</dbReference>
<dbReference type="PROSITE" id="PS50011">
    <property type="entry name" value="PROTEIN_KINASE_DOM"/>
    <property type="match status" value="1"/>
</dbReference>
<evidence type="ECO:0000256" key="2">
    <source>
        <dbReference type="ARBA" id="ARBA00022840"/>
    </source>
</evidence>
<keyword evidence="1" id="KW-0547">Nucleotide-binding</keyword>
<dbReference type="AlphaFoldDB" id="A0A564Z7C5"/>
<dbReference type="Gene3D" id="1.10.510.10">
    <property type="entry name" value="Transferase(Phosphotransferase) domain 1"/>
    <property type="match status" value="1"/>
</dbReference>
<dbReference type="GO" id="GO:0005737">
    <property type="term" value="C:cytoplasm"/>
    <property type="evidence" value="ECO:0007669"/>
    <property type="project" value="TreeGrafter"/>
</dbReference>
<feature type="domain" description="Protein kinase" evidence="3">
    <location>
        <begin position="1"/>
        <end position="164"/>
    </location>
</feature>
<evidence type="ECO:0000256" key="1">
    <source>
        <dbReference type="ARBA" id="ARBA00022741"/>
    </source>
</evidence>
<accession>A0A564Z7C5</accession>
<dbReference type="GO" id="GO:0035556">
    <property type="term" value="P:intracellular signal transduction"/>
    <property type="evidence" value="ECO:0007669"/>
    <property type="project" value="TreeGrafter"/>
</dbReference>
<dbReference type="GO" id="GO:0004674">
    <property type="term" value="F:protein serine/threonine kinase activity"/>
    <property type="evidence" value="ECO:0007669"/>
    <property type="project" value="TreeGrafter"/>
</dbReference>